<reference evidence="1" key="1">
    <citation type="submission" date="2023-08" db="EMBL/GenBank/DDBJ databases">
        <authorList>
            <person name="Audoor S."/>
            <person name="Bilcke G."/>
        </authorList>
    </citation>
    <scope>NUCLEOTIDE SEQUENCE</scope>
</reference>
<dbReference type="Proteomes" id="UP001295423">
    <property type="component" value="Unassembled WGS sequence"/>
</dbReference>
<gene>
    <name evidence="1" type="ORF">CYCCA115_LOCUS6934</name>
</gene>
<accession>A0AAD2FLC9</accession>
<dbReference type="EMBL" id="CAKOGP040000890">
    <property type="protein sequence ID" value="CAJ1940222.1"/>
    <property type="molecule type" value="Genomic_DNA"/>
</dbReference>
<name>A0AAD2FLC9_9STRA</name>
<proteinExistence type="predicted"/>
<evidence type="ECO:0000313" key="1">
    <source>
        <dbReference type="EMBL" id="CAJ1940222.1"/>
    </source>
</evidence>
<dbReference type="AlphaFoldDB" id="A0AAD2FLC9"/>
<comment type="caution">
    <text evidence="1">The sequence shown here is derived from an EMBL/GenBank/DDBJ whole genome shotgun (WGS) entry which is preliminary data.</text>
</comment>
<sequence length="398" mass="44222">MDLDLDLDLDLFDPDTPDIPAVGGEEGSQEEVHLLVSFASLLSGRSFTDCQNAQDPSCSGGVAAVAAWSRQYASEYNATATIIAPRFDYQHPFTQQHPLGWGVNRLVFSELLGWKVFLARLWLLESGSTGRSVEDLQSKELPLLISNSVLSPLDAWTEFVEHIYFDEESSVALMHLSENLDNAALYTDGIRTALSLLDYVLRVNEQSGCLPNDSLYDSYVNRTNSDSSSSETKCWIPVILSDLTVYRETLLDELLSHDHPPALFVDYNGIDPTLTSGEPLKLVNGDSSMWALSYRSSPSQFPLIRLIKEQNKPMLSSVVFDLQELSDFPASAKDDKYASDISQLRIWADETIANDPVIGQSTEFGVAKTLDNQFVKCEAGECEHGNLFTDAMRWAVLR</sequence>
<organism evidence="1 2">
    <name type="scientific">Cylindrotheca closterium</name>
    <dbReference type="NCBI Taxonomy" id="2856"/>
    <lineage>
        <taxon>Eukaryota</taxon>
        <taxon>Sar</taxon>
        <taxon>Stramenopiles</taxon>
        <taxon>Ochrophyta</taxon>
        <taxon>Bacillariophyta</taxon>
        <taxon>Bacillariophyceae</taxon>
        <taxon>Bacillariophycidae</taxon>
        <taxon>Bacillariales</taxon>
        <taxon>Bacillariaceae</taxon>
        <taxon>Cylindrotheca</taxon>
    </lineage>
</organism>
<protein>
    <submittedName>
        <fullName evidence="1">Uncharacterized protein</fullName>
    </submittedName>
</protein>
<keyword evidence="2" id="KW-1185">Reference proteome</keyword>
<evidence type="ECO:0000313" key="2">
    <source>
        <dbReference type="Proteomes" id="UP001295423"/>
    </source>
</evidence>